<gene>
    <name evidence="9" type="primary">mcp-4</name>
    <name evidence="10" type="ORF">GA0071312_1979</name>
    <name evidence="9" type="ORF">HLUCCO17_09040</name>
</gene>
<dbReference type="EMBL" id="LJSX01000012">
    <property type="protein sequence ID" value="KPQ10823.1"/>
    <property type="molecule type" value="Genomic_DNA"/>
</dbReference>
<sequence>MTDVTTLRTATARLLSALMVMHVLVIAAVASVFGGDIMTKSLLALAMAAPGVLLTMKRPEDVATRFAIAIGLVAQVSLIVFAMSGHPWQLDVHMYYFAVLAMLAGFCDWRVIVAAAGVTAVHHLSFNFILPAAIFPGGASLTRVMIHAVIVVLETAVLAWVVITLARMMELSRAGVEAAEEARRKDVELAEIRAQEAEKVSARAATVDRLAADFENEIRLALATLDEAFTAMRAKADALEAIAAKTGSGVSDVLTSSERTTANIQNVAASGEELAASIAEIGRSATQSSDIARRAVEGARRTDGQVQTLSDSARSIGEVVDLIRSIAEQTNLLALNATIEAARAGEAGKGFAVVAQEVKTLASQTAKATEDIASKVAEMQAATKDSVTSIQDITTTIDEMSELASSIASAVTQQSAATQEIASNVQEAANGAKVVNETVDVVGTLSGETNDASGDIISATQALAQEAQKIRERVDGFCASVRAA</sequence>
<dbReference type="GO" id="GO:0005886">
    <property type="term" value="C:plasma membrane"/>
    <property type="evidence" value="ECO:0007669"/>
    <property type="project" value="UniProtKB-SubCell"/>
</dbReference>
<evidence type="ECO:0000256" key="1">
    <source>
        <dbReference type="ARBA" id="ARBA00004429"/>
    </source>
</evidence>
<keyword evidence="2" id="KW-0997">Cell inner membrane</keyword>
<evidence type="ECO:0000259" key="7">
    <source>
        <dbReference type="PROSITE" id="PS50111"/>
    </source>
</evidence>
<dbReference type="GO" id="GO:0007165">
    <property type="term" value="P:signal transduction"/>
    <property type="evidence" value="ECO:0007669"/>
    <property type="project" value="UniProtKB-KW"/>
</dbReference>
<keyword evidence="2" id="KW-1003">Cell membrane</keyword>
<feature type="domain" description="Methyl-accepting transducer" evidence="7">
    <location>
        <begin position="235"/>
        <end position="457"/>
    </location>
</feature>
<dbReference type="AlphaFoldDB" id="A0A0P7Y9R0"/>
<dbReference type="PATRIC" id="fig|1653334.4.peg.2909"/>
<evidence type="ECO:0000256" key="5">
    <source>
        <dbReference type="PROSITE-ProRule" id="PRU00284"/>
    </source>
</evidence>
<evidence type="ECO:0000259" key="8">
    <source>
        <dbReference type="PROSITE" id="PS50192"/>
    </source>
</evidence>
<dbReference type="OrthoDB" id="354287at2"/>
<evidence type="ECO:0000313" key="9">
    <source>
        <dbReference type="EMBL" id="KPQ10823.1"/>
    </source>
</evidence>
<reference evidence="9 11" key="1">
    <citation type="submission" date="2015-09" db="EMBL/GenBank/DDBJ databases">
        <title>Identification and resolution of microdiversity through metagenomic sequencing of parallel consortia.</title>
        <authorList>
            <person name="Nelson W.C."/>
            <person name="Romine M.F."/>
            <person name="Lindemann S.R."/>
        </authorList>
    </citation>
    <scope>NUCLEOTIDE SEQUENCE [LARGE SCALE GENOMIC DNA]</scope>
    <source>
        <strain evidence="9">HL-109</strain>
    </source>
</reference>
<keyword evidence="12" id="KW-1185">Reference proteome</keyword>
<feature type="transmembrane region" description="Helical" evidence="6">
    <location>
        <begin position="94"/>
        <end position="113"/>
    </location>
</feature>
<feature type="transmembrane region" description="Helical" evidence="6">
    <location>
        <begin position="12"/>
        <end position="31"/>
    </location>
</feature>
<dbReference type="Pfam" id="PF00015">
    <property type="entry name" value="MCPsignal"/>
    <property type="match status" value="1"/>
</dbReference>
<reference evidence="10 12" key="2">
    <citation type="submission" date="2016-08" db="EMBL/GenBank/DDBJ databases">
        <authorList>
            <person name="Varghese N."/>
            <person name="Submissions Spin"/>
        </authorList>
    </citation>
    <scope>NUCLEOTIDE SEQUENCE [LARGE SCALE GENOMIC DNA]</scope>
    <source>
        <strain evidence="10 12">HL-109</strain>
    </source>
</reference>
<protein>
    <submittedName>
        <fullName evidence="9">Methyl-accepting chemotaxis protein</fullName>
    </submittedName>
</protein>
<dbReference type="Proteomes" id="UP000182800">
    <property type="component" value="Unassembled WGS sequence"/>
</dbReference>
<organism evidence="9 11">
    <name type="scientific">Saliniramus fredricksonii</name>
    <dbReference type="NCBI Taxonomy" id="1653334"/>
    <lineage>
        <taxon>Bacteria</taxon>
        <taxon>Pseudomonadati</taxon>
        <taxon>Pseudomonadota</taxon>
        <taxon>Alphaproteobacteria</taxon>
        <taxon>Hyphomicrobiales</taxon>
        <taxon>Salinarimonadaceae</taxon>
        <taxon>Saliniramus</taxon>
    </lineage>
</organism>
<dbReference type="PANTHER" id="PTHR32089">
    <property type="entry name" value="METHYL-ACCEPTING CHEMOTAXIS PROTEIN MCPB"/>
    <property type="match status" value="1"/>
</dbReference>
<evidence type="ECO:0000313" key="11">
    <source>
        <dbReference type="Proteomes" id="UP000050497"/>
    </source>
</evidence>
<dbReference type="STRING" id="1653334.GA0071312_1979"/>
<dbReference type="PANTHER" id="PTHR32089:SF112">
    <property type="entry name" value="LYSOZYME-LIKE PROTEIN-RELATED"/>
    <property type="match status" value="1"/>
</dbReference>
<feature type="domain" description="T-SNARE coiled-coil homology" evidence="8">
    <location>
        <begin position="380"/>
        <end position="442"/>
    </location>
</feature>
<feature type="transmembrane region" description="Helical" evidence="6">
    <location>
        <begin position="144"/>
        <end position="163"/>
    </location>
</feature>
<evidence type="ECO:0000256" key="2">
    <source>
        <dbReference type="ARBA" id="ARBA00022519"/>
    </source>
</evidence>
<comment type="similarity">
    <text evidence="4">Belongs to the methyl-accepting chemotaxis (MCP) protein family.</text>
</comment>
<keyword evidence="3 5" id="KW-0807">Transducer</keyword>
<dbReference type="PROSITE" id="PS50111">
    <property type="entry name" value="CHEMOTAXIS_TRANSDUC_2"/>
    <property type="match status" value="1"/>
</dbReference>
<dbReference type="Gene3D" id="1.10.287.950">
    <property type="entry name" value="Methyl-accepting chemotaxis protein"/>
    <property type="match status" value="1"/>
</dbReference>
<keyword evidence="6" id="KW-0472">Membrane</keyword>
<dbReference type="SUPFAM" id="SSF58104">
    <property type="entry name" value="Methyl-accepting chemotaxis protein (MCP) signaling domain"/>
    <property type="match status" value="1"/>
</dbReference>
<dbReference type="SMART" id="SM00283">
    <property type="entry name" value="MA"/>
    <property type="match status" value="1"/>
</dbReference>
<dbReference type="PROSITE" id="PS50192">
    <property type="entry name" value="T_SNARE"/>
    <property type="match status" value="1"/>
</dbReference>
<evidence type="ECO:0000256" key="4">
    <source>
        <dbReference type="ARBA" id="ARBA00029447"/>
    </source>
</evidence>
<comment type="subcellular location">
    <subcellularLocation>
        <location evidence="1">Cell inner membrane</location>
        <topology evidence="1">Multi-pass membrane protein</topology>
    </subcellularLocation>
</comment>
<dbReference type="InterPro" id="IPR000727">
    <property type="entry name" value="T_SNARE_dom"/>
</dbReference>
<evidence type="ECO:0000313" key="10">
    <source>
        <dbReference type="EMBL" id="SCC81049.1"/>
    </source>
</evidence>
<accession>A0A0P7Y9R0</accession>
<name>A0A0P7Y9R0_9HYPH</name>
<keyword evidence="6" id="KW-1133">Transmembrane helix</keyword>
<comment type="caution">
    <text evidence="9">The sequence shown here is derived from an EMBL/GenBank/DDBJ whole genome shotgun (WGS) entry which is preliminary data.</text>
</comment>
<dbReference type="Proteomes" id="UP000050497">
    <property type="component" value="Unassembled WGS sequence"/>
</dbReference>
<dbReference type="EMBL" id="FMBM01000002">
    <property type="protein sequence ID" value="SCC81049.1"/>
    <property type="molecule type" value="Genomic_DNA"/>
</dbReference>
<evidence type="ECO:0000313" key="12">
    <source>
        <dbReference type="Proteomes" id="UP000182800"/>
    </source>
</evidence>
<keyword evidence="6" id="KW-0812">Transmembrane</keyword>
<dbReference type="RefSeq" id="WP_074446067.1">
    <property type="nucleotide sequence ID" value="NZ_FMBM01000002.1"/>
</dbReference>
<proteinExistence type="inferred from homology"/>
<evidence type="ECO:0000256" key="6">
    <source>
        <dbReference type="SAM" id="Phobius"/>
    </source>
</evidence>
<dbReference type="InterPro" id="IPR004089">
    <property type="entry name" value="MCPsignal_dom"/>
</dbReference>
<feature type="transmembrane region" description="Helical" evidence="6">
    <location>
        <begin position="66"/>
        <end position="88"/>
    </location>
</feature>
<evidence type="ECO:0000256" key="3">
    <source>
        <dbReference type="ARBA" id="ARBA00023224"/>
    </source>
</evidence>